<feature type="transmembrane region" description="Helical" evidence="8">
    <location>
        <begin position="310"/>
        <end position="343"/>
    </location>
</feature>
<evidence type="ECO:0000256" key="4">
    <source>
        <dbReference type="ARBA" id="ARBA00022475"/>
    </source>
</evidence>
<dbReference type="PANTHER" id="PTHR21716">
    <property type="entry name" value="TRANSMEMBRANE PROTEIN"/>
    <property type="match status" value="1"/>
</dbReference>
<evidence type="ECO:0000256" key="3">
    <source>
        <dbReference type="ARBA" id="ARBA00022448"/>
    </source>
</evidence>
<dbReference type="GO" id="GO:0005886">
    <property type="term" value="C:plasma membrane"/>
    <property type="evidence" value="ECO:0007669"/>
    <property type="project" value="UniProtKB-SubCell"/>
</dbReference>
<reference evidence="9" key="1">
    <citation type="journal article" date="2020" name="mSystems">
        <title>Genome- and Community-Level Interaction Insights into Carbon Utilization and Element Cycling Functions of Hydrothermarchaeota in Hydrothermal Sediment.</title>
        <authorList>
            <person name="Zhou Z."/>
            <person name="Liu Y."/>
            <person name="Xu W."/>
            <person name="Pan J."/>
            <person name="Luo Z.H."/>
            <person name="Li M."/>
        </authorList>
    </citation>
    <scope>NUCLEOTIDE SEQUENCE [LARGE SCALE GENOMIC DNA]</scope>
    <source>
        <strain evidence="9">HyVt-458</strain>
    </source>
</reference>
<sequence length="356" mass="37601">MNDKPEEKTDPIDSAIQIGLMALLTGWSIYIASPFIGPIIWGIIIAIGSYPLYSWLHKKFGLGKNLTATLLTLLMLAVLIIPSVMLSGALVEEARELSGYLQEGNELSIPPPPDRITNWPLVGKKLHAFWVYASENPGEALGEIEPQLKTVGKWLLSAAAGTGLGILMFIFSIIIAGIFLATAAGGRKAAVAIFDRLTGDRGEELTELSKSTVRSVVNGILGIAIIQTLLAGLGFLAMGIPGAGILALVCLVLAVVQIDILLILIPLSIYAFSFAGTGAAIAFLAWNIAVGLMNNVLKPILLARGVKAPMAVIFVGAIGGLIAHGLVGLFVGAVVLVLAYTLFMLWLDERTVPQDA</sequence>
<comment type="caution">
    <text evidence="9">The sequence shown here is derived from an EMBL/GenBank/DDBJ whole genome shotgun (WGS) entry which is preliminary data.</text>
</comment>
<dbReference type="AlphaFoldDB" id="A0A831RYK1"/>
<feature type="transmembrane region" description="Helical" evidence="8">
    <location>
        <begin position="68"/>
        <end position="91"/>
    </location>
</feature>
<evidence type="ECO:0000256" key="7">
    <source>
        <dbReference type="ARBA" id="ARBA00023136"/>
    </source>
</evidence>
<feature type="transmembrane region" description="Helical" evidence="8">
    <location>
        <begin position="12"/>
        <end position="33"/>
    </location>
</feature>
<accession>A0A831RYK1</accession>
<evidence type="ECO:0000313" key="9">
    <source>
        <dbReference type="EMBL" id="HEC07379.1"/>
    </source>
</evidence>
<comment type="subcellular location">
    <subcellularLocation>
        <location evidence="1">Cell membrane</location>
        <topology evidence="1">Multi-pass membrane protein</topology>
    </subcellularLocation>
</comment>
<proteinExistence type="inferred from homology"/>
<evidence type="ECO:0000256" key="2">
    <source>
        <dbReference type="ARBA" id="ARBA00009773"/>
    </source>
</evidence>
<organism evidence="9">
    <name type="scientific">Thiolapillus brandeum</name>
    <dbReference type="NCBI Taxonomy" id="1076588"/>
    <lineage>
        <taxon>Bacteria</taxon>
        <taxon>Pseudomonadati</taxon>
        <taxon>Pseudomonadota</taxon>
        <taxon>Gammaproteobacteria</taxon>
        <taxon>Chromatiales</taxon>
        <taxon>Sedimenticolaceae</taxon>
        <taxon>Thiolapillus</taxon>
    </lineage>
</organism>
<keyword evidence="7 8" id="KW-0472">Membrane</keyword>
<feature type="transmembrane region" description="Helical" evidence="8">
    <location>
        <begin position="216"/>
        <end position="237"/>
    </location>
</feature>
<keyword evidence="6 8" id="KW-1133">Transmembrane helix</keyword>
<evidence type="ECO:0000256" key="8">
    <source>
        <dbReference type="SAM" id="Phobius"/>
    </source>
</evidence>
<evidence type="ECO:0000256" key="6">
    <source>
        <dbReference type="ARBA" id="ARBA00022989"/>
    </source>
</evidence>
<dbReference type="PANTHER" id="PTHR21716:SF67">
    <property type="entry name" value="TRANSPORT PROTEIN YDIK-RELATED"/>
    <property type="match status" value="1"/>
</dbReference>
<dbReference type="Pfam" id="PF01594">
    <property type="entry name" value="AI-2E_transport"/>
    <property type="match status" value="1"/>
</dbReference>
<feature type="transmembrane region" description="Helical" evidence="8">
    <location>
        <begin position="243"/>
        <end position="262"/>
    </location>
</feature>
<comment type="similarity">
    <text evidence="2">Belongs to the autoinducer-2 exporter (AI-2E) (TC 2.A.86) family.</text>
</comment>
<evidence type="ECO:0000256" key="5">
    <source>
        <dbReference type="ARBA" id="ARBA00022692"/>
    </source>
</evidence>
<protein>
    <submittedName>
        <fullName evidence="9">AI-2E family transporter</fullName>
    </submittedName>
</protein>
<keyword evidence="3" id="KW-0813">Transport</keyword>
<feature type="transmembrane region" description="Helical" evidence="8">
    <location>
        <begin position="39"/>
        <end position="56"/>
    </location>
</feature>
<keyword evidence="4" id="KW-1003">Cell membrane</keyword>
<dbReference type="Proteomes" id="UP000886339">
    <property type="component" value="Unassembled WGS sequence"/>
</dbReference>
<dbReference type="EMBL" id="DRLF01000382">
    <property type="protein sequence ID" value="HEC07379.1"/>
    <property type="molecule type" value="Genomic_DNA"/>
</dbReference>
<keyword evidence="5 8" id="KW-0812">Transmembrane</keyword>
<dbReference type="InterPro" id="IPR002549">
    <property type="entry name" value="AI-2E-like"/>
</dbReference>
<evidence type="ECO:0000256" key="1">
    <source>
        <dbReference type="ARBA" id="ARBA00004651"/>
    </source>
</evidence>
<feature type="transmembrane region" description="Helical" evidence="8">
    <location>
        <begin position="154"/>
        <end position="180"/>
    </location>
</feature>
<feature type="transmembrane region" description="Helical" evidence="8">
    <location>
        <begin position="269"/>
        <end position="290"/>
    </location>
</feature>
<name>A0A831RYK1_9GAMM</name>
<gene>
    <name evidence="9" type="ORF">ENJ12_11030</name>
</gene>